<organism evidence="1">
    <name type="scientific">Rhizophagus irregularis (strain DAOM 181602 / DAOM 197198 / MUCL 43194)</name>
    <name type="common">Arbuscular mycorrhizal fungus</name>
    <name type="synonym">Glomus intraradices</name>
    <dbReference type="NCBI Taxonomy" id="747089"/>
    <lineage>
        <taxon>Eukaryota</taxon>
        <taxon>Fungi</taxon>
        <taxon>Fungi incertae sedis</taxon>
        <taxon>Mucoromycota</taxon>
        <taxon>Glomeromycotina</taxon>
        <taxon>Glomeromycetes</taxon>
        <taxon>Glomerales</taxon>
        <taxon>Glomeraceae</taxon>
        <taxon>Rhizophagus</taxon>
    </lineage>
</organism>
<accession>U9USD4</accession>
<sequence length="61" mass="7459">MIEKAIDKKHYMGSTIAKDNYAILRKSHLKLHDHFYRTLYQYPTHKKWLWSNKLDLEIVNL</sequence>
<dbReference type="EMBL" id="KI274887">
    <property type="protein sequence ID" value="ESA23295.1"/>
    <property type="molecule type" value="Genomic_DNA"/>
</dbReference>
<proteinExistence type="predicted"/>
<reference evidence="1" key="1">
    <citation type="submission" date="2013-07" db="EMBL/GenBank/DDBJ databases">
        <title>The genome of an arbuscular mycorrhizal fungus provides insights into the evolution of the oldest plant symbiosis.</title>
        <authorList>
            <consortium name="DOE Joint Genome Institute"/>
            <person name="Tisserant E."/>
            <person name="Malbreil M."/>
            <person name="Kuo A."/>
            <person name="Kohler A."/>
            <person name="Symeonidi A."/>
            <person name="Balestrini R."/>
            <person name="Charron P."/>
            <person name="Duensing N."/>
            <person name="Frei-dit-Frey N."/>
            <person name="Gianinazzi-Pearson V."/>
            <person name="Gilbert B."/>
            <person name="Handa Y."/>
            <person name="Hijri M."/>
            <person name="Kaul R."/>
            <person name="Kawaguchi M."/>
            <person name="Krajinski F."/>
            <person name="Lammers P."/>
            <person name="Lapierre D."/>
            <person name="Masclaux F.G."/>
            <person name="Murat C."/>
            <person name="Morin E."/>
            <person name="Ndikumana S."/>
            <person name="Pagni M."/>
            <person name="Petitpierre D."/>
            <person name="Requena N."/>
            <person name="Rosikiewicz P."/>
            <person name="Riley R."/>
            <person name="Saito K."/>
            <person name="San Clemente H."/>
            <person name="Shapiro H."/>
            <person name="van Tuinen D."/>
            <person name="Becard G."/>
            <person name="Bonfante P."/>
            <person name="Paszkowski U."/>
            <person name="Shachar-Hill Y."/>
            <person name="Young J.P."/>
            <person name="Sanders I.R."/>
            <person name="Henrissat B."/>
            <person name="Rensing S.A."/>
            <person name="Grigoriev I.V."/>
            <person name="Corradi N."/>
            <person name="Roux C."/>
            <person name="Martin F."/>
        </authorList>
    </citation>
    <scope>NUCLEOTIDE SEQUENCE</scope>
    <source>
        <strain evidence="1">DAOM 197198</strain>
    </source>
</reference>
<evidence type="ECO:0000313" key="1">
    <source>
        <dbReference type="EMBL" id="ESA23295.1"/>
    </source>
</evidence>
<dbReference type="HOGENOM" id="CLU_2923774_0_0_1"/>
<name>U9USD4_RHIID</name>
<gene>
    <name evidence="1" type="ORF">GLOINDRAFT_15584</name>
</gene>
<protein>
    <submittedName>
        <fullName evidence="1">Uncharacterized protein</fullName>
    </submittedName>
</protein>
<dbReference type="AlphaFoldDB" id="U9USD4"/>